<dbReference type="EMBL" id="KV425930">
    <property type="protein sequence ID" value="KZV97421.1"/>
    <property type="molecule type" value="Genomic_DNA"/>
</dbReference>
<dbReference type="Proteomes" id="UP000077266">
    <property type="component" value="Unassembled WGS sequence"/>
</dbReference>
<name>A0A165L6C8_EXIGL</name>
<protein>
    <recommendedName>
        <fullName evidence="3">Protein kinase domain-containing protein</fullName>
    </recommendedName>
</protein>
<dbReference type="SUPFAM" id="SSF56112">
    <property type="entry name" value="Protein kinase-like (PK-like)"/>
    <property type="match status" value="1"/>
</dbReference>
<proteinExistence type="predicted"/>
<dbReference type="InParanoid" id="A0A165L6C8"/>
<accession>A0A165L6C8</accession>
<dbReference type="InterPro" id="IPR011009">
    <property type="entry name" value="Kinase-like_dom_sf"/>
</dbReference>
<evidence type="ECO:0008006" key="3">
    <source>
        <dbReference type="Google" id="ProtNLM"/>
    </source>
</evidence>
<dbReference type="AlphaFoldDB" id="A0A165L6C8"/>
<reference evidence="1 2" key="1">
    <citation type="journal article" date="2016" name="Mol. Biol. Evol.">
        <title>Comparative Genomics of Early-Diverging Mushroom-Forming Fungi Provides Insights into the Origins of Lignocellulose Decay Capabilities.</title>
        <authorList>
            <person name="Nagy L.G."/>
            <person name="Riley R."/>
            <person name="Tritt A."/>
            <person name="Adam C."/>
            <person name="Daum C."/>
            <person name="Floudas D."/>
            <person name="Sun H."/>
            <person name="Yadav J.S."/>
            <person name="Pangilinan J."/>
            <person name="Larsson K.H."/>
            <person name="Matsuura K."/>
            <person name="Barry K."/>
            <person name="Labutti K."/>
            <person name="Kuo R."/>
            <person name="Ohm R.A."/>
            <person name="Bhattacharya S.S."/>
            <person name="Shirouzu T."/>
            <person name="Yoshinaga Y."/>
            <person name="Martin F.M."/>
            <person name="Grigoriev I.V."/>
            <person name="Hibbett D.S."/>
        </authorList>
    </citation>
    <scope>NUCLEOTIDE SEQUENCE [LARGE SCALE GENOMIC DNA]</scope>
    <source>
        <strain evidence="1 2">HHB12029</strain>
    </source>
</reference>
<keyword evidence="2" id="KW-1185">Reference proteome</keyword>
<dbReference type="Gene3D" id="1.10.510.10">
    <property type="entry name" value="Transferase(Phosphotransferase) domain 1"/>
    <property type="match status" value="1"/>
</dbReference>
<gene>
    <name evidence="1" type="ORF">EXIGLDRAFT_730637</name>
</gene>
<evidence type="ECO:0000313" key="1">
    <source>
        <dbReference type="EMBL" id="KZV97421.1"/>
    </source>
</evidence>
<sequence>MAVDLISFPKTIQQLKGGWEAAGSPRKLWARFEDFFSSHGLELWVESDPPPGFAVSFVVPPDDRPRQLDGFSYRIPDVPDAPQRYPHRNGTHCPARTVDGQDVMIRVVSIGSDGTNQREALLRLATGTIASAVGNPCVPVLRWLVFEDIHFAVQPFLSFIGLSQQFIFETLDNLLEVLRHMLEALQFCHDRRVAHLDVFYENWLVNLYGAPLLDDQPQQGSEKPEPTALRTIPHFKIYLNDFECAACFDPGSDPETHLLSGMPILNYGRSIPREMRLGLPYNPFPHWALHPVPVDIWHLAGIIQQTQGFKRVPDSFREFVRRMRSYYADERPTAAEALADLAALRSQYDAVDLSASLYD</sequence>
<dbReference type="OrthoDB" id="3224178at2759"/>
<evidence type="ECO:0000313" key="2">
    <source>
        <dbReference type="Proteomes" id="UP000077266"/>
    </source>
</evidence>
<organism evidence="1 2">
    <name type="scientific">Exidia glandulosa HHB12029</name>
    <dbReference type="NCBI Taxonomy" id="1314781"/>
    <lineage>
        <taxon>Eukaryota</taxon>
        <taxon>Fungi</taxon>
        <taxon>Dikarya</taxon>
        <taxon>Basidiomycota</taxon>
        <taxon>Agaricomycotina</taxon>
        <taxon>Agaricomycetes</taxon>
        <taxon>Auriculariales</taxon>
        <taxon>Exidiaceae</taxon>
        <taxon>Exidia</taxon>
    </lineage>
</organism>